<feature type="region of interest" description="Disordered" evidence="6">
    <location>
        <begin position="1"/>
        <end position="69"/>
    </location>
</feature>
<evidence type="ECO:0008006" key="9">
    <source>
        <dbReference type="Google" id="ProtNLM"/>
    </source>
</evidence>
<keyword evidence="8" id="KW-1185">Reference proteome</keyword>
<protein>
    <recommendedName>
        <fullName evidence="9">Cytosolic Fe-S cluster assembly factor NUBP1 homolog</fullName>
    </recommendedName>
</protein>
<dbReference type="SUPFAM" id="SSF52540">
    <property type="entry name" value="P-loop containing nucleoside triphosphate hydrolases"/>
    <property type="match status" value="1"/>
</dbReference>
<dbReference type="GO" id="GO:0005524">
    <property type="term" value="F:ATP binding"/>
    <property type="evidence" value="ECO:0007669"/>
    <property type="project" value="UniProtKB-KW"/>
</dbReference>
<organism evidence="7 8">
    <name type="scientific">Triparma columacea</name>
    <dbReference type="NCBI Taxonomy" id="722753"/>
    <lineage>
        <taxon>Eukaryota</taxon>
        <taxon>Sar</taxon>
        <taxon>Stramenopiles</taxon>
        <taxon>Ochrophyta</taxon>
        <taxon>Bolidophyceae</taxon>
        <taxon>Parmales</taxon>
        <taxon>Triparmaceae</taxon>
        <taxon>Triparma</taxon>
    </lineage>
</organism>
<dbReference type="InterPro" id="IPR027417">
    <property type="entry name" value="P-loop_NTPase"/>
</dbReference>
<keyword evidence="3" id="KW-0067">ATP-binding</keyword>
<dbReference type="OrthoDB" id="1741334at2759"/>
<dbReference type="PROSITE" id="PS01215">
    <property type="entry name" value="MRP"/>
    <property type="match status" value="1"/>
</dbReference>
<evidence type="ECO:0000313" key="8">
    <source>
        <dbReference type="Proteomes" id="UP001165065"/>
    </source>
</evidence>
<keyword evidence="1" id="KW-0479">Metal-binding</keyword>
<dbReference type="InterPro" id="IPR033756">
    <property type="entry name" value="YlxH/NBP35"/>
</dbReference>
<dbReference type="PANTHER" id="PTHR23264:SF19">
    <property type="entry name" value="CYTOSOLIC FE-S CLUSTER ASSEMBLY FACTOR NUBP2"/>
    <property type="match status" value="1"/>
</dbReference>
<proteinExistence type="inferred from homology"/>
<dbReference type="CDD" id="cd02037">
    <property type="entry name" value="Mrp_NBP35"/>
    <property type="match status" value="1"/>
</dbReference>
<gene>
    <name evidence="7" type="ORF">TrCOL_g13540</name>
</gene>
<dbReference type="Gene3D" id="3.40.50.300">
    <property type="entry name" value="P-loop containing nucleotide triphosphate hydrolases"/>
    <property type="match status" value="1"/>
</dbReference>
<dbReference type="GO" id="GO:0051536">
    <property type="term" value="F:iron-sulfur cluster binding"/>
    <property type="evidence" value="ECO:0007669"/>
    <property type="project" value="UniProtKB-KW"/>
</dbReference>
<dbReference type="InterPro" id="IPR019591">
    <property type="entry name" value="Mrp/NBP35_ATP-bd"/>
</dbReference>
<evidence type="ECO:0000256" key="6">
    <source>
        <dbReference type="SAM" id="MobiDB-lite"/>
    </source>
</evidence>
<dbReference type="InterPro" id="IPR000808">
    <property type="entry name" value="Mrp-like_CS"/>
</dbReference>
<sequence length="387" mass="41158">MPPPPIPKAAIEAANKKKRASLTPSTAPTPPSPLPTPANPPVPPASHEDKCAAGTDQQGEAEGCKDCPNKETCKANKPDPAAKKLESEAVLACMENVQRKVLVLSGKGGVGKSTVTCQLAYELASRGLQVGVLDVDICGPSAPTMFGVKDRQIHHSRSGWSPVYVSEGLSVVSTAFMLEGGDEAVIWRGPRKNGLIKQFLTQVDWGSLDYLLVDTPPGTSDEHISTVQYLRADGNGVDGAIVVTTPEEVSMADVRKELSFCKKVKCDVIGVVENMSQFKSGVDKLGFKNKDGEDVSEKVKDILEKEFGAGLTITANVFPPSGSGVVGMCEKFNVPYMTKLPLDPNLLECCENGEGFTEKYGEGGESEEAVKAIKAIADELVRKLPTS</sequence>
<dbReference type="GO" id="GO:0016226">
    <property type="term" value="P:iron-sulfur cluster assembly"/>
    <property type="evidence" value="ECO:0007669"/>
    <property type="project" value="InterPro"/>
</dbReference>
<evidence type="ECO:0000256" key="5">
    <source>
        <dbReference type="ARBA" id="ARBA00023014"/>
    </source>
</evidence>
<dbReference type="AlphaFoldDB" id="A0A9W7GFH9"/>
<evidence type="ECO:0000256" key="2">
    <source>
        <dbReference type="ARBA" id="ARBA00022741"/>
    </source>
</evidence>
<evidence type="ECO:0000256" key="4">
    <source>
        <dbReference type="ARBA" id="ARBA00023004"/>
    </source>
</evidence>
<dbReference type="EMBL" id="BRYA01001460">
    <property type="protein sequence ID" value="GMI43739.1"/>
    <property type="molecule type" value="Genomic_DNA"/>
</dbReference>
<dbReference type="GO" id="GO:0005829">
    <property type="term" value="C:cytosol"/>
    <property type="evidence" value="ECO:0007669"/>
    <property type="project" value="TreeGrafter"/>
</dbReference>
<dbReference type="GO" id="GO:0046872">
    <property type="term" value="F:metal ion binding"/>
    <property type="evidence" value="ECO:0007669"/>
    <property type="project" value="UniProtKB-KW"/>
</dbReference>
<evidence type="ECO:0000313" key="7">
    <source>
        <dbReference type="EMBL" id="GMI43739.1"/>
    </source>
</evidence>
<comment type="caution">
    <text evidence="7">The sequence shown here is derived from an EMBL/GenBank/DDBJ whole genome shotgun (WGS) entry which is preliminary data.</text>
</comment>
<keyword evidence="5" id="KW-0411">Iron-sulfur</keyword>
<keyword evidence="2" id="KW-0547">Nucleotide-binding</keyword>
<dbReference type="PANTHER" id="PTHR23264">
    <property type="entry name" value="NUCLEOTIDE-BINDING PROTEIN NBP35 YEAST -RELATED"/>
    <property type="match status" value="1"/>
</dbReference>
<evidence type="ECO:0000256" key="3">
    <source>
        <dbReference type="ARBA" id="ARBA00022840"/>
    </source>
</evidence>
<evidence type="ECO:0000256" key="1">
    <source>
        <dbReference type="ARBA" id="ARBA00022723"/>
    </source>
</evidence>
<accession>A0A9W7GFH9</accession>
<keyword evidence="4" id="KW-0408">Iron</keyword>
<dbReference type="Proteomes" id="UP001165065">
    <property type="component" value="Unassembled WGS sequence"/>
</dbReference>
<dbReference type="Pfam" id="PF10609">
    <property type="entry name" value="ParA"/>
    <property type="match status" value="1"/>
</dbReference>
<dbReference type="HAMAP" id="MF_02040">
    <property type="entry name" value="Mrp_NBP35"/>
    <property type="match status" value="1"/>
</dbReference>
<name>A0A9W7GFH9_9STRA</name>
<dbReference type="GO" id="GO:0140663">
    <property type="term" value="F:ATP-dependent FeS chaperone activity"/>
    <property type="evidence" value="ECO:0007669"/>
    <property type="project" value="InterPro"/>
</dbReference>
<feature type="compositionally biased region" description="Pro residues" evidence="6">
    <location>
        <begin position="27"/>
        <end position="44"/>
    </location>
</feature>
<reference evidence="8" key="1">
    <citation type="journal article" date="2023" name="Commun. Biol.">
        <title>Genome analysis of Parmales, the sister group of diatoms, reveals the evolutionary specialization of diatoms from phago-mixotrophs to photoautotrophs.</title>
        <authorList>
            <person name="Ban H."/>
            <person name="Sato S."/>
            <person name="Yoshikawa S."/>
            <person name="Yamada K."/>
            <person name="Nakamura Y."/>
            <person name="Ichinomiya M."/>
            <person name="Sato N."/>
            <person name="Blanc-Mathieu R."/>
            <person name="Endo H."/>
            <person name="Kuwata A."/>
            <person name="Ogata H."/>
        </authorList>
    </citation>
    <scope>NUCLEOTIDE SEQUENCE [LARGE SCALE GENOMIC DNA]</scope>
</reference>